<name>A0ABU3KIF6_9BURK</name>
<evidence type="ECO:0000313" key="3">
    <source>
        <dbReference type="Proteomes" id="UP001321700"/>
    </source>
</evidence>
<evidence type="ECO:0000256" key="1">
    <source>
        <dbReference type="SAM" id="SignalP"/>
    </source>
</evidence>
<accession>A0ABU3KIF6</accession>
<dbReference type="RefSeq" id="WP_313873372.1">
    <property type="nucleotide sequence ID" value="NZ_JAVBIK010000001.1"/>
</dbReference>
<feature type="chain" id="PRO_5045646780" evidence="1">
    <location>
        <begin position="36"/>
        <end position="379"/>
    </location>
</feature>
<dbReference type="EMBL" id="JAVBIK010000001">
    <property type="protein sequence ID" value="MDT7517556.1"/>
    <property type="molecule type" value="Genomic_DNA"/>
</dbReference>
<gene>
    <name evidence="2" type="ORF">RAE19_02175</name>
</gene>
<keyword evidence="3" id="KW-1185">Reference proteome</keyword>
<sequence>MPSWSSPLRFPGNWGRRSGVALAAFVCLWAGYAAAQPGTAVMAPAKPAWVNVPRIQGHLVAADVGLVINTNDPNSVAVGEYYARQRGIPSEQVLRVTLPVRPTLTAAEFESFNAQVKVAMGPQVQALALAWAQPYAVECNAITAALTVGYQPDLCSQTCATSRPSVLFNHPTVRPYTDLGVRPSMLLAGRTVAQATALIDRGVTADRQLGKRGVAPASVVLLRTTDAARNVRAAWYPPMPAMGQPDPLVPLGAQLRVQDSTAESPERVVLLQTGAVRVDNPAAIDWVPGALADHLTSYGGQLLNTSGQMTALEWLEAGATASYGSVSEPCNHWQKFPHPQVLLLHYVQGATALEAYWRSVAWPAQGVFVGEPLAAPFGR</sequence>
<keyword evidence="1" id="KW-0732">Signal</keyword>
<comment type="caution">
    <text evidence="2">The sequence shown here is derived from an EMBL/GenBank/DDBJ whole genome shotgun (WGS) entry which is preliminary data.</text>
</comment>
<dbReference type="Proteomes" id="UP001321700">
    <property type="component" value="Unassembled WGS sequence"/>
</dbReference>
<organism evidence="2 3">
    <name type="scientific">Rhodoferax potami</name>
    <dbReference type="NCBI Taxonomy" id="3068338"/>
    <lineage>
        <taxon>Bacteria</taxon>
        <taxon>Pseudomonadati</taxon>
        <taxon>Pseudomonadota</taxon>
        <taxon>Betaproteobacteria</taxon>
        <taxon>Burkholderiales</taxon>
        <taxon>Comamonadaceae</taxon>
        <taxon>Rhodoferax</taxon>
    </lineage>
</organism>
<dbReference type="NCBIfam" id="TIGR03790">
    <property type="entry name" value="TIGR03790 family protein"/>
    <property type="match status" value="1"/>
</dbReference>
<dbReference type="InterPro" id="IPR022265">
    <property type="entry name" value="CHP03790"/>
</dbReference>
<evidence type="ECO:0000313" key="2">
    <source>
        <dbReference type="EMBL" id="MDT7517556.1"/>
    </source>
</evidence>
<reference evidence="2 3" key="1">
    <citation type="submission" date="2023-08" db="EMBL/GenBank/DDBJ databases">
        <title>Rhodoferax potami sp. nov. and Rhodoferax mekongensis sp. nov., isolated from the Mekong River in Thailand.</title>
        <authorList>
            <person name="Kitikhun S."/>
            <person name="Charoenyingcharoen P."/>
            <person name="Siriarchawattana P."/>
            <person name="Likhitrattanapisal S."/>
            <person name="Nilsakha T."/>
            <person name="Chanpet A."/>
            <person name="Rattanawaree P."/>
            <person name="Ingsriswang S."/>
        </authorList>
    </citation>
    <scope>NUCLEOTIDE SEQUENCE [LARGE SCALE GENOMIC DNA]</scope>
    <source>
        <strain evidence="2 3">TBRC 17660</strain>
    </source>
</reference>
<feature type="signal peptide" evidence="1">
    <location>
        <begin position="1"/>
        <end position="35"/>
    </location>
</feature>
<protein>
    <submittedName>
        <fullName evidence="2">TIGR03790 family protein</fullName>
    </submittedName>
</protein>
<proteinExistence type="predicted"/>